<sequence>MSGVSCVGISCIRRLFCMYCTGPEEIFRRLLPRERDGKTAAWLRKGDREDTGGQAYGYLQGCSDLSAYEGMCAGYVRTVVIMERLCITFNRQQTLLQRQVTRD</sequence>
<reference evidence="1 2" key="1">
    <citation type="journal article" date="2013" name="Nat. Commun.">
        <title>The evolution and pathogenic mechanisms of the rice sheath blight pathogen.</title>
        <authorList>
            <person name="Zheng A."/>
            <person name="Lin R."/>
            <person name="Xu L."/>
            <person name="Qin P."/>
            <person name="Tang C."/>
            <person name="Ai P."/>
            <person name="Zhang D."/>
            <person name="Liu Y."/>
            <person name="Sun Z."/>
            <person name="Feng H."/>
            <person name="Wang Y."/>
            <person name="Chen Y."/>
            <person name="Liang X."/>
            <person name="Fu R."/>
            <person name="Li Q."/>
            <person name="Zhang J."/>
            <person name="Yu X."/>
            <person name="Xie Z."/>
            <person name="Ding L."/>
            <person name="Guan P."/>
            <person name="Tang J."/>
            <person name="Liang Y."/>
            <person name="Wang S."/>
            <person name="Deng Q."/>
            <person name="Li S."/>
            <person name="Zhu J."/>
            <person name="Wang L."/>
            <person name="Liu H."/>
            <person name="Li P."/>
        </authorList>
    </citation>
    <scope>NUCLEOTIDE SEQUENCE [LARGE SCALE GENOMIC DNA]</scope>
    <source>
        <strain evidence="2">AG-1 IA</strain>
    </source>
</reference>
<proteinExistence type="predicted"/>
<dbReference type="AlphaFoldDB" id="L8WGI9"/>
<accession>L8WGI9</accession>
<dbReference type="Proteomes" id="UP000011668">
    <property type="component" value="Unassembled WGS sequence"/>
</dbReference>
<name>L8WGI9_THACA</name>
<comment type="caution">
    <text evidence="1">The sequence shown here is derived from an EMBL/GenBank/DDBJ whole genome shotgun (WGS) entry which is preliminary data.</text>
</comment>
<evidence type="ECO:0000313" key="1">
    <source>
        <dbReference type="EMBL" id="ELU37276.1"/>
    </source>
</evidence>
<keyword evidence="2" id="KW-1185">Reference proteome</keyword>
<evidence type="ECO:0000313" key="2">
    <source>
        <dbReference type="Proteomes" id="UP000011668"/>
    </source>
</evidence>
<protein>
    <submittedName>
        <fullName evidence="1">Uncharacterized protein</fullName>
    </submittedName>
</protein>
<dbReference type="EMBL" id="AFRT01002758">
    <property type="protein sequence ID" value="ELU37276.1"/>
    <property type="molecule type" value="Genomic_DNA"/>
</dbReference>
<gene>
    <name evidence="1" type="ORF">AG1IA_08694</name>
</gene>
<dbReference type="HOGENOM" id="CLU_2265550_0_0_1"/>
<organism evidence="1 2">
    <name type="scientific">Thanatephorus cucumeris (strain AG1-IA)</name>
    <name type="common">Rice sheath blight fungus</name>
    <name type="synonym">Rhizoctonia solani</name>
    <dbReference type="NCBI Taxonomy" id="983506"/>
    <lineage>
        <taxon>Eukaryota</taxon>
        <taxon>Fungi</taxon>
        <taxon>Dikarya</taxon>
        <taxon>Basidiomycota</taxon>
        <taxon>Agaricomycotina</taxon>
        <taxon>Agaricomycetes</taxon>
        <taxon>Cantharellales</taxon>
        <taxon>Ceratobasidiaceae</taxon>
        <taxon>Rhizoctonia</taxon>
        <taxon>Rhizoctonia solani AG-1</taxon>
    </lineage>
</organism>